<accession>A0A511FD24</accession>
<evidence type="ECO:0000313" key="4">
    <source>
        <dbReference type="Proteomes" id="UP000321723"/>
    </source>
</evidence>
<proteinExistence type="predicted"/>
<feature type="transmembrane region" description="Helical" evidence="1">
    <location>
        <begin position="321"/>
        <end position="343"/>
    </location>
</feature>
<feature type="transmembrane region" description="Helical" evidence="1">
    <location>
        <begin position="427"/>
        <end position="446"/>
    </location>
</feature>
<evidence type="ECO:0000256" key="1">
    <source>
        <dbReference type="SAM" id="Phobius"/>
    </source>
</evidence>
<organism evidence="2 4">
    <name type="scientific">Cellulomonas hominis</name>
    <dbReference type="NCBI Taxonomy" id="156981"/>
    <lineage>
        <taxon>Bacteria</taxon>
        <taxon>Bacillati</taxon>
        <taxon>Actinomycetota</taxon>
        <taxon>Actinomycetes</taxon>
        <taxon>Micrococcales</taxon>
        <taxon>Cellulomonadaceae</taxon>
        <taxon>Cellulomonas</taxon>
    </lineage>
</organism>
<dbReference type="Proteomes" id="UP000321723">
    <property type="component" value="Unassembled WGS sequence"/>
</dbReference>
<feature type="transmembrane region" description="Helical" evidence="1">
    <location>
        <begin position="79"/>
        <end position="97"/>
    </location>
</feature>
<feature type="transmembrane region" description="Helical" evidence="1">
    <location>
        <begin position="383"/>
        <end position="406"/>
    </location>
</feature>
<dbReference type="EMBL" id="JACHDN010000001">
    <property type="protein sequence ID" value="MBB5474601.1"/>
    <property type="molecule type" value="Genomic_DNA"/>
</dbReference>
<protein>
    <submittedName>
        <fullName evidence="2">Uncharacterized protein</fullName>
    </submittedName>
</protein>
<feature type="transmembrane region" description="Helical" evidence="1">
    <location>
        <begin position="458"/>
        <end position="479"/>
    </location>
</feature>
<feature type="transmembrane region" description="Helical" evidence="1">
    <location>
        <begin position="191"/>
        <end position="209"/>
    </location>
</feature>
<keyword evidence="4" id="KW-1185">Reference proteome</keyword>
<keyword evidence="1" id="KW-0812">Transmembrane</keyword>
<feature type="transmembrane region" description="Helical" evidence="1">
    <location>
        <begin position="215"/>
        <end position="246"/>
    </location>
</feature>
<reference evidence="2 4" key="1">
    <citation type="submission" date="2019-07" db="EMBL/GenBank/DDBJ databases">
        <title>Whole genome shotgun sequence of Cellulomonas hominis NBRC 16055.</title>
        <authorList>
            <person name="Hosoyama A."/>
            <person name="Uohara A."/>
            <person name="Ohji S."/>
            <person name="Ichikawa N."/>
        </authorList>
    </citation>
    <scope>NUCLEOTIDE SEQUENCE [LARGE SCALE GENOMIC DNA]</scope>
    <source>
        <strain evidence="2 4">NBRC 16055</strain>
    </source>
</reference>
<feature type="transmembrane region" description="Helical" evidence="1">
    <location>
        <begin position="355"/>
        <end position="377"/>
    </location>
</feature>
<gene>
    <name evidence="2" type="ORF">CHO01_22710</name>
    <name evidence="3" type="ORF">HNR08_003337</name>
</gene>
<comment type="caution">
    <text evidence="2">The sequence shown here is derived from an EMBL/GenBank/DDBJ whole genome shotgun (WGS) entry which is preliminary data.</text>
</comment>
<evidence type="ECO:0000313" key="2">
    <source>
        <dbReference type="EMBL" id="GEL47155.1"/>
    </source>
</evidence>
<sequence length="496" mass="50180">MSALAMQARTARVMAAARWRELRTAGARTATWAGFLLCLGMIAVTAKIGDLVREMARIATSEGRSSRSLLALVEAHPQTVWGLAVIAAAATSLVSLIGHPRAPRLLAVAYGSLAPTGTLARFLESLAASSISVVPAVQLAVLAGAASLLTAEGEGRGRAIAAAWATVVVLHLGQCAVTWAGALLPRGRRGRLLAVAGAAVVVVGCFAASDRLALAAWWLLLGAGVGPWVTLCVLAVSALVVALLACRATANLPPARIPGQARSVRIPPGPVAACRRSMLVSAWRIGSVRSGALLTLAGCVVVVVAARSTAAAVSTGLVLPLAWGLTFTANFLAVLGRGALWVAAQPAAAGALARAGVEVALLVPGAGAGMLALVFAAASPSHLGAFVMTAVPANVLLAALAVRRAIRRPVGAGVDRGSALVPDSTALVELVRLAVAAGLVWITVNWPMVFPVGADHLLARITASLGWTALGACMLAGSVRSWPDRRARALALAGAA</sequence>
<feature type="transmembrane region" description="Helical" evidence="1">
    <location>
        <begin position="126"/>
        <end position="149"/>
    </location>
</feature>
<dbReference type="Proteomes" id="UP000564629">
    <property type="component" value="Unassembled WGS sequence"/>
</dbReference>
<dbReference type="EMBL" id="BJVQ01000031">
    <property type="protein sequence ID" value="GEL47155.1"/>
    <property type="molecule type" value="Genomic_DNA"/>
</dbReference>
<evidence type="ECO:0000313" key="3">
    <source>
        <dbReference type="EMBL" id="MBB5474601.1"/>
    </source>
</evidence>
<evidence type="ECO:0000313" key="5">
    <source>
        <dbReference type="Proteomes" id="UP000564629"/>
    </source>
</evidence>
<keyword evidence="1" id="KW-0472">Membrane</keyword>
<dbReference type="AlphaFoldDB" id="A0A511FD24"/>
<feature type="transmembrane region" description="Helical" evidence="1">
    <location>
        <begin position="293"/>
        <end position="315"/>
    </location>
</feature>
<keyword evidence="1" id="KW-1133">Transmembrane helix</keyword>
<reference evidence="3 5" key="2">
    <citation type="submission" date="2020-08" db="EMBL/GenBank/DDBJ databases">
        <title>Sequencing the genomes of 1000 actinobacteria strains.</title>
        <authorList>
            <person name="Klenk H.-P."/>
        </authorList>
    </citation>
    <scope>NUCLEOTIDE SEQUENCE [LARGE SCALE GENOMIC DNA]</scope>
    <source>
        <strain evidence="3 5">DSM 9581</strain>
    </source>
</reference>
<dbReference type="RefSeq" id="WP_146838014.1">
    <property type="nucleotide sequence ID" value="NZ_BJVQ01000031.1"/>
</dbReference>
<feature type="transmembrane region" description="Helical" evidence="1">
    <location>
        <begin position="161"/>
        <end position="184"/>
    </location>
</feature>
<name>A0A511FD24_9CELL</name>